<gene>
    <name evidence="2" type="primary">ORF42909</name>
</gene>
<reference evidence="2" key="1">
    <citation type="submission" date="2014-12" db="EMBL/GenBank/DDBJ databases">
        <title>Insight into the proteome of Arion vulgaris.</title>
        <authorList>
            <person name="Aradska J."/>
            <person name="Bulat T."/>
            <person name="Smidak R."/>
            <person name="Sarate P."/>
            <person name="Gangsoo J."/>
            <person name="Sialana F."/>
            <person name="Bilban M."/>
            <person name="Lubec G."/>
        </authorList>
    </citation>
    <scope>NUCLEOTIDE SEQUENCE</scope>
    <source>
        <tissue evidence="2">Skin</tissue>
    </source>
</reference>
<evidence type="ECO:0000256" key="1">
    <source>
        <dbReference type="SAM" id="MobiDB-lite"/>
    </source>
</evidence>
<protein>
    <submittedName>
        <fullName evidence="2">Uncharacterized protein</fullName>
    </submittedName>
</protein>
<sequence length="93" mass="10244">VVADAEKGVYVETESNSRDEDIAEEIGGVTDENDTLQHSCAPETSRGENVLTEEDAAAVESISQSLPVETSPRFQCKLCKKFWNSKKDLTKHT</sequence>
<feature type="non-terminal residue" evidence="2">
    <location>
        <position position="1"/>
    </location>
</feature>
<feature type="non-terminal residue" evidence="2">
    <location>
        <position position="93"/>
    </location>
</feature>
<dbReference type="AlphaFoldDB" id="A0A0B6YZW7"/>
<feature type="region of interest" description="Disordered" evidence="1">
    <location>
        <begin position="1"/>
        <end position="49"/>
    </location>
</feature>
<organism evidence="2">
    <name type="scientific">Arion vulgaris</name>
    <dbReference type="NCBI Taxonomy" id="1028688"/>
    <lineage>
        <taxon>Eukaryota</taxon>
        <taxon>Metazoa</taxon>
        <taxon>Spiralia</taxon>
        <taxon>Lophotrochozoa</taxon>
        <taxon>Mollusca</taxon>
        <taxon>Gastropoda</taxon>
        <taxon>Heterobranchia</taxon>
        <taxon>Euthyneura</taxon>
        <taxon>Panpulmonata</taxon>
        <taxon>Eupulmonata</taxon>
        <taxon>Stylommatophora</taxon>
        <taxon>Helicina</taxon>
        <taxon>Arionoidea</taxon>
        <taxon>Arionidae</taxon>
        <taxon>Arion</taxon>
    </lineage>
</organism>
<evidence type="ECO:0000313" key="2">
    <source>
        <dbReference type="EMBL" id="CEK61672.1"/>
    </source>
</evidence>
<feature type="compositionally biased region" description="Basic and acidic residues" evidence="1">
    <location>
        <begin position="1"/>
        <end position="20"/>
    </location>
</feature>
<proteinExistence type="predicted"/>
<dbReference type="EMBL" id="HACG01014807">
    <property type="protein sequence ID" value="CEK61672.1"/>
    <property type="molecule type" value="Transcribed_RNA"/>
</dbReference>
<name>A0A0B6YZW7_9EUPU</name>
<accession>A0A0B6YZW7</accession>